<evidence type="ECO:0000256" key="3">
    <source>
        <dbReference type="ARBA" id="ARBA00022448"/>
    </source>
</evidence>
<evidence type="ECO:0000256" key="10">
    <source>
        <dbReference type="SAM" id="SignalP"/>
    </source>
</evidence>
<gene>
    <name evidence="12" type="ORF">DI565_16350</name>
</gene>
<dbReference type="Pfam" id="PF00127">
    <property type="entry name" value="Copper-bind"/>
    <property type="match status" value="1"/>
</dbReference>
<dbReference type="EMBL" id="QFPN01000009">
    <property type="protein sequence ID" value="PZQ12394.1"/>
    <property type="molecule type" value="Genomic_DNA"/>
</dbReference>
<evidence type="ECO:0000313" key="12">
    <source>
        <dbReference type="EMBL" id="PZQ12394.1"/>
    </source>
</evidence>
<dbReference type="InterPro" id="IPR028871">
    <property type="entry name" value="BlueCu_1_BS"/>
</dbReference>
<proteinExistence type="predicted"/>
<dbReference type="InterPro" id="IPR000923">
    <property type="entry name" value="BlueCu_1"/>
</dbReference>
<dbReference type="InterPro" id="IPR012745">
    <property type="entry name" value="Pseudoazurin"/>
</dbReference>
<evidence type="ECO:0000256" key="8">
    <source>
        <dbReference type="NCBIfam" id="TIGR02375"/>
    </source>
</evidence>
<dbReference type="NCBIfam" id="TIGR02375">
    <property type="entry name" value="pseudoazurin"/>
    <property type="match status" value="1"/>
</dbReference>
<dbReference type="GO" id="GO:0005507">
    <property type="term" value="F:copper ion binding"/>
    <property type="evidence" value="ECO:0007669"/>
    <property type="project" value="UniProtKB-UniRule"/>
</dbReference>
<feature type="domain" description="Blue (type 1) copper" evidence="11">
    <location>
        <begin position="27"/>
        <end position="114"/>
    </location>
</feature>
<dbReference type="GO" id="GO:0009055">
    <property type="term" value="F:electron transfer activity"/>
    <property type="evidence" value="ECO:0007669"/>
    <property type="project" value="InterPro"/>
</dbReference>
<comment type="subcellular location">
    <subcellularLocation>
        <location evidence="1">Periplasm</location>
    </subcellularLocation>
</comment>
<dbReference type="InterPro" id="IPR008972">
    <property type="entry name" value="Cupredoxin"/>
</dbReference>
<dbReference type="InterPro" id="IPR001235">
    <property type="entry name" value="Copper_blue_Plastocyanin"/>
</dbReference>
<feature type="chain" id="PRO_5016012616" description="Pseudoazurin" evidence="10">
    <location>
        <begin position="22"/>
        <end position="147"/>
    </location>
</feature>
<accession>A0A2W5K9Y0</accession>
<feature type="binding site" evidence="9">
    <location>
        <position position="62"/>
    </location>
    <ligand>
        <name>Cu cation</name>
        <dbReference type="ChEBI" id="CHEBI:23378"/>
    </ligand>
</feature>
<evidence type="ECO:0000256" key="2">
    <source>
        <dbReference type="ARBA" id="ARBA00016984"/>
    </source>
</evidence>
<feature type="binding site" evidence="9">
    <location>
        <position position="108"/>
    </location>
    <ligand>
        <name>Cu cation</name>
        <dbReference type="ChEBI" id="CHEBI:23378"/>
    </ligand>
</feature>
<keyword evidence="5" id="KW-0574">Periplasm</keyword>
<keyword evidence="6" id="KW-0249">Electron transport</keyword>
<feature type="binding site" evidence="9">
    <location>
        <position position="100"/>
    </location>
    <ligand>
        <name>Cu cation</name>
        <dbReference type="ChEBI" id="CHEBI:23378"/>
    </ligand>
</feature>
<dbReference type="SUPFAM" id="SSF49503">
    <property type="entry name" value="Cupredoxins"/>
    <property type="match status" value="1"/>
</dbReference>
<comment type="caution">
    <text evidence="12">The sequence shown here is derived from an EMBL/GenBank/DDBJ whole genome shotgun (WGS) entry which is preliminary data.</text>
</comment>
<dbReference type="GO" id="GO:0042597">
    <property type="term" value="C:periplasmic space"/>
    <property type="evidence" value="ECO:0007669"/>
    <property type="project" value="UniProtKB-SubCell"/>
</dbReference>
<evidence type="ECO:0000256" key="6">
    <source>
        <dbReference type="ARBA" id="ARBA00022982"/>
    </source>
</evidence>
<feature type="binding site" evidence="9">
    <location>
        <position position="103"/>
    </location>
    <ligand>
        <name>Cu cation</name>
        <dbReference type="ChEBI" id="CHEBI:23378"/>
    </ligand>
</feature>
<dbReference type="PROSITE" id="PS00196">
    <property type="entry name" value="COPPER_BLUE"/>
    <property type="match status" value="1"/>
</dbReference>
<keyword evidence="3" id="KW-0813">Transport</keyword>
<dbReference type="CDD" id="cd04218">
    <property type="entry name" value="Pseudoazurin"/>
    <property type="match status" value="1"/>
</dbReference>
<dbReference type="Proteomes" id="UP000249577">
    <property type="component" value="Unassembled WGS sequence"/>
</dbReference>
<keyword evidence="7 9" id="KW-0186">Copper</keyword>
<evidence type="ECO:0000313" key="13">
    <source>
        <dbReference type="Proteomes" id="UP000249577"/>
    </source>
</evidence>
<evidence type="ECO:0000256" key="4">
    <source>
        <dbReference type="ARBA" id="ARBA00022723"/>
    </source>
</evidence>
<sequence>MRTFSLAFLIATAALGAPAQAAEHEVKMLNRGSSGEAMVFEPLVVKAAPGDTIVFTPTDKSHNSVSMKEGIPAGAQPWSGKINEKISVTVSEPGVYLYQCSPHVSMGMIGAVVVGEPKNLDAVKSVKFPGAAKKTAEKIFAEIKPGG</sequence>
<evidence type="ECO:0000256" key="5">
    <source>
        <dbReference type="ARBA" id="ARBA00022764"/>
    </source>
</evidence>
<dbReference type="PRINTS" id="PR00155">
    <property type="entry name" value="AMICYANIN"/>
</dbReference>
<evidence type="ECO:0000256" key="7">
    <source>
        <dbReference type="ARBA" id="ARBA00023008"/>
    </source>
</evidence>
<evidence type="ECO:0000256" key="1">
    <source>
        <dbReference type="ARBA" id="ARBA00004418"/>
    </source>
</evidence>
<evidence type="ECO:0000256" key="9">
    <source>
        <dbReference type="PIRSR" id="PIRSR602386-1"/>
    </source>
</evidence>
<feature type="signal peptide" evidence="10">
    <location>
        <begin position="1"/>
        <end position="21"/>
    </location>
</feature>
<keyword evidence="10" id="KW-0732">Signal</keyword>
<organism evidence="12 13">
    <name type="scientific">Ancylobacter novellus</name>
    <name type="common">Thiobacillus novellus</name>
    <dbReference type="NCBI Taxonomy" id="921"/>
    <lineage>
        <taxon>Bacteria</taxon>
        <taxon>Pseudomonadati</taxon>
        <taxon>Pseudomonadota</taxon>
        <taxon>Alphaproteobacteria</taxon>
        <taxon>Hyphomicrobiales</taxon>
        <taxon>Xanthobacteraceae</taxon>
        <taxon>Ancylobacter</taxon>
    </lineage>
</organism>
<dbReference type="PRINTS" id="PR00156">
    <property type="entry name" value="COPPERBLUE"/>
</dbReference>
<evidence type="ECO:0000259" key="11">
    <source>
        <dbReference type="Pfam" id="PF00127"/>
    </source>
</evidence>
<protein>
    <recommendedName>
        <fullName evidence="2 8">Pseudoazurin</fullName>
    </recommendedName>
</protein>
<dbReference type="InterPro" id="IPR002386">
    <property type="entry name" value="Amicyanin/Pseudoazurin"/>
</dbReference>
<comment type="cofactor">
    <cofactor evidence="9">
        <name>Cu cation</name>
        <dbReference type="ChEBI" id="CHEBI:23378"/>
    </cofactor>
    <text evidence="9">Binds 1 copper ion per subunit.</text>
</comment>
<reference evidence="12 13" key="1">
    <citation type="submission" date="2017-08" db="EMBL/GenBank/DDBJ databases">
        <title>Infants hospitalized years apart are colonized by the same room-sourced microbial strains.</title>
        <authorList>
            <person name="Brooks B."/>
            <person name="Olm M.R."/>
            <person name="Firek B.A."/>
            <person name="Baker R."/>
            <person name="Thomas B.C."/>
            <person name="Morowitz M.J."/>
            <person name="Banfield J.F."/>
        </authorList>
    </citation>
    <scope>NUCLEOTIDE SEQUENCE [LARGE SCALE GENOMIC DNA]</scope>
    <source>
        <strain evidence="12">S2_005_003_R2_43</strain>
    </source>
</reference>
<keyword evidence="4 9" id="KW-0479">Metal-binding</keyword>
<dbReference type="Gene3D" id="2.60.40.420">
    <property type="entry name" value="Cupredoxins - blue copper proteins"/>
    <property type="match status" value="1"/>
</dbReference>
<name>A0A2W5K9Y0_ANCNO</name>
<dbReference type="AlphaFoldDB" id="A0A2W5K9Y0"/>